<dbReference type="PANTHER" id="PTHR34985">
    <property type="entry name" value="SLR0554 PROTEIN"/>
    <property type="match status" value="1"/>
</dbReference>
<dbReference type="AlphaFoldDB" id="A0A252F7E8"/>
<dbReference type="EMBL" id="NHOC01000001">
    <property type="protein sequence ID" value="OUM21674.1"/>
    <property type="molecule type" value="Genomic_DNA"/>
</dbReference>
<organism evidence="2 3">
    <name type="scientific">Butyricicoccus porcorum</name>
    <dbReference type="NCBI Taxonomy" id="1945634"/>
    <lineage>
        <taxon>Bacteria</taxon>
        <taxon>Bacillati</taxon>
        <taxon>Bacillota</taxon>
        <taxon>Clostridia</taxon>
        <taxon>Eubacteriales</taxon>
        <taxon>Butyricicoccaceae</taxon>
        <taxon>Butyricicoccus</taxon>
    </lineage>
</organism>
<dbReference type="PANTHER" id="PTHR34985:SF1">
    <property type="entry name" value="SLR0554 PROTEIN"/>
    <property type="match status" value="1"/>
</dbReference>
<proteinExistence type="predicted"/>
<sequence>MPDELPEDDLIPIEPTFYSDGGEYLTFSELLPSNATTANELFTPHVRGALEQIYMQQGEAEYTRYEQQLIDRARATKGVSVGDIRTLLKPVLKDLQLAKKQVDAEDRAERAKKQREKKASSCPYPDFIINRFGDIIVQPTYANFKAMCNTLDIHLQMDVIRRVQAVPPEIRAVHSVNEAANAFALEVQDHCTREGIRANTKTVLSWIKAAADESRVNPVREYLEQQSRKYAIPPAERGQTIINLFGCLSFENDVTEQELSSYLNLFGKWLVQCVAMAHNEHGNYGAEFVLVLQSKEQGIGKTSFFRYLCSPPELQGYFLEGRQLNPANKDDVLEDTACWICELGELEGTTKKKEVDRLKAFITNKSDRVRAPYDPASCNYPRFTSFAGTVNETGFLTEAGRRFVVIPIIDIDRKRMNQIDVGKLWAETYDAYKEAPNSFRLSKEELQATIRSSDKFRAIFSEEQAILDSFDWDTDSADWNEWTATEIAKELGLKEVARVGKALRNMGYERTADVNIDRRYRVLHGSSRYMLPPLTDEAIQRTKHTEQPYETGG</sequence>
<gene>
    <name evidence="2" type="ORF">CBW42_00120</name>
</gene>
<accession>A0A252F7E8</accession>
<dbReference type="Proteomes" id="UP000194903">
    <property type="component" value="Unassembled WGS sequence"/>
</dbReference>
<keyword evidence="3" id="KW-1185">Reference proteome</keyword>
<dbReference type="Pfam" id="PF05272">
    <property type="entry name" value="VapE-like_dom"/>
    <property type="match status" value="1"/>
</dbReference>
<dbReference type="InterPro" id="IPR007936">
    <property type="entry name" value="VapE-like_dom"/>
</dbReference>
<feature type="domain" description="Virulence-associated protein E-like" evidence="1">
    <location>
        <begin position="262"/>
        <end position="448"/>
    </location>
</feature>
<comment type="caution">
    <text evidence="2">The sequence shown here is derived from an EMBL/GenBank/DDBJ whole genome shotgun (WGS) entry which is preliminary data.</text>
</comment>
<evidence type="ECO:0000259" key="1">
    <source>
        <dbReference type="Pfam" id="PF05272"/>
    </source>
</evidence>
<protein>
    <recommendedName>
        <fullName evidence="1">Virulence-associated protein E-like domain-containing protein</fullName>
    </recommendedName>
</protein>
<evidence type="ECO:0000313" key="3">
    <source>
        <dbReference type="Proteomes" id="UP000194903"/>
    </source>
</evidence>
<reference evidence="2 3" key="1">
    <citation type="submission" date="2017-05" db="EMBL/GenBank/DDBJ databases">
        <title>Butyricicoccus porcorum sp. nov. a butyrate-producing bacterium from the swine intestinal tract.</title>
        <authorList>
            <person name="Trachsel J."/>
            <person name="Humphrey S."/>
            <person name="Allen H.K."/>
        </authorList>
    </citation>
    <scope>NUCLEOTIDE SEQUENCE [LARGE SCALE GENOMIC DNA]</scope>
    <source>
        <strain evidence="2">BB10</strain>
    </source>
</reference>
<name>A0A252F7E8_9FIRM</name>
<evidence type="ECO:0000313" key="2">
    <source>
        <dbReference type="EMBL" id="OUM21674.1"/>
    </source>
</evidence>